<reference evidence="1 2" key="1">
    <citation type="journal article" date="2018" name="Front. Microbiol.">
        <title>Hydrolytic Capabilities as a Key to Environmental Success: Chitinolytic and Cellulolytic Acidobacteria From Acidic Sub-arctic Soils and Boreal Peatlands.</title>
        <authorList>
            <person name="Belova S.E."/>
            <person name="Ravin N.V."/>
            <person name="Pankratov T.A."/>
            <person name="Rakitin A.L."/>
            <person name="Ivanova A.A."/>
            <person name="Beletsky A.V."/>
            <person name="Mardanov A.V."/>
            <person name="Sinninghe Damste J.S."/>
            <person name="Dedysh S.N."/>
        </authorList>
    </citation>
    <scope>NUCLEOTIDE SEQUENCE [LARGE SCALE GENOMIC DNA]</scope>
    <source>
        <strain evidence="1 2">SBC82</strain>
    </source>
</reference>
<dbReference type="AlphaFoldDB" id="A0A2Z5FSZ5"/>
<gene>
    <name evidence="1" type="ORF">ACPOL_0588</name>
</gene>
<protein>
    <recommendedName>
        <fullName evidence="3">3-keto-disaccharide hydrolase domain-containing protein</fullName>
    </recommendedName>
</protein>
<name>A0A2Z5FSZ5_9BACT</name>
<sequence length="458" mass="50651">MLAASGTSGNNFGDAICDLTIFVGEVANVLPSKNLILRDKEIRKDMPNLTQPQERSTHLPRSRAFASFLRFVCSCQLLFVLALFAPRKCLADTTIRIPMKADHWLSDGNATFTADDNAPDGVLEISKGPVDVKDLIFDNGTIEFDMYMPDHGILGMRLRAQNRENAEALYFRPQKDCNASSDCMQYMPLEHGAFEWDLFPEYQTSAPIRTLSWNHFRVVVLGRTMLVYVDRSSQPTLRVDHMEGGALSGGLTFGGPAKYANLVITPGKPSSARAQVTPERRDGFLRHWQISMASVLPSIHDAKLDAPMGVQPPYASMPSDGKDWKTVTAETKGLVNFSHEVGSARDGSVISLAWAKATLDSDKPQWKTVQIGWVREIWVYVNGTLVFAGRNIDGLPAAKTADERISLMNGTFRLPLKRGKNEISIALDDNLPGNTQHYGWGMELKLTDTSGLSLHPKP</sequence>
<evidence type="ECO:0008006" key="3">
    <source>
        <dbReference type="Google" id="ProtNLM"/>
    </source>
</evidence>
<dbReference type="KEGG" id="abas:ACPOL_0588"/>
<evidence type="ECO:0000313" key="2">
    <source>
        <dbReference type="Proteomes" id="UP000253606"/>
    </source>
</evidence>
<proteinExistence type="predicted"/>
<dbReference type="Proteomes" id="UP000253606">
    <property type="component" value="Chromosome"/>
</dbReference>
<accession>A0A2Z5FSZ5</accession>
<evidence type="ECO:0000313" key="1">
    <source>
        <dbReference type="EMBL" id="AXC09961.1"/>
    </source>
</evidence>
<organism evidence="1 2">
    <name type="scientific">Acidisarcina polymorpha</name>
    <dbReference type="NCBI Taxonomy" id="2211140"/>
    <lineage>
        <taxon>Bacteria</taxon>
        <taxon>Pseudomonadati</taxon>
        <taxon>Acidobacteriota</taxon>
        <taxon>Terriglobia</taxon>
        <taxon>Terriglobales</taxon>
        <taxon>Acidobacteriaceae</taxon>
        <taxon>Acidisarcina</taxon>
    </lineage>
</organism>
<keyword evidence="2" id="KW-1185">Reference proteome</keyword>
<dbReference type="Gene3D" id="2.60.120.560">
    <property type="entry name" value="Exo-inulinase, domain 1"/>
    <property type="match status" value="1"/>
</dbReference>
<dbReference type="EMBL" id="CP030840">
    <property type="protein sequence ID" value="AXC09961.1"/>
    <property type="molecule type" value="Genomic_DNA"/>
</dbReference>